<dbReference type="PRINTS" id="PR00111">
    <property type="entry name" value="ABHYDROLASE"/>
</dbReference>
<dbReference type="GO" id="GO:0016787">
    <property type="term" value="F:hydrolase activity"/>
    <property type="evidence" value="ECO:0007669"/>
    <property type="project" value="UniProtKB-KW"/>
</dbReference>
<dbReference type="InterPro" id="IPR050266">
    <property type="entry name" value="AB_hydrolase_sf"/>
</dbReference>
<dbReference type="Gene3D" id="3.40.50.1820">
    <property type="entry name" value="alpha/beta hydrolase"/>
    <property type="match status" value="1"/>
</dbReference>
<feature type="domain" description="AB hydrolase-1" evidence="1">
    <location>
        <begin position="63"/>
        <end position="301"/>
    </location>
</feature>
<dbReference type="InterPro" id="IPR000073">
    <property type="entry name" value="AB_hydrolase_1"/>
</dbReference>
<dbReference type="PANTHER" id="PTHR43798:SF33">
    <property type="entry name" value="HYDROLASE, PUTATIVE (AFU_ORTHOLOGUE AFUA_2G14860)-RELATED"/>
    <property type="match status" value="1"/>
</dbReference>
<dbReference type="InterPro" id="IPR029058">
    <property type="entry name" value="AB_hydrolase_fold"/>
</dbReference>
<keyword evidence="2" id="KW-0378">Hydrolase</keyword>
<evidence type="ECO:0000259" key="1">
    <source>
        <dbReference type="Pfam" id="PF12697"/>
    </source>
</evidence>
<sequence length="311" mass="34071">MADDQAPAAPLAASLLAPFQGEPPPAPAWFDAAIAQAPERAMIPVEGANIELLTWGEIGKPGLLILHGNGAHADWWSFIAPYFAKDWRVAAISWSGMGDSDWRDAYSAELFAAEIFAAVEVAGLEAGGVKPIVVGHSFGGFPTLYCAARHPERLRGAIMVDSSIQPPEKRWKGPPPRSGQGARVYPTLEEALTRFRLAPPQPCENLYIADFIARRSLKAVEGGWTWKFDPDLWHNFRMPDLGRLLPEIACPAALMWGERSNLMHAETLDYMIEQMPKDVLLLPIPDADHHVMIDQPLAFVAGLRGLLAAWA</sequence>
<dbReference type="Proteomes" id="UP001057520">
    <property type="component" value="Chromosome"/>
</dbReference>
<evidence type="ECO:0000313" key="3">
    <source>
        <dbReference type="Proteomes" id="UP001057520"/>
    </source>
</evidence>
<gene>
    <name evidence="2" type="ORF">MZV50_04370</name>
</gene>
<dbReference type="PANTHER" id="PTHR43798">
    <property type="entry name" value="MONOACYLGLYCEROL LIPASE"/>
    <property type="match status" value="1"/>
</dbReference>
<accession>A0ABY4ZW03</accession>
<dbReference type="Pfam" id="PF12697">
    <property type="entry name" value="Abhydrolase_6"/>
    <property type="match status" value="1"/>
</dbReference>
<dbReference type="SUPFAM" id="SSF53474">
    <property type="entry name" value="alpha/beta-Hydrolases"/>
    <property type="match status" value="1"/>
</dbReference>
<organism evidence="2 3">
    <name type="scientific">Caulobacter segnis</name>
    <dbReference type="NCBI Taxonomy" id="88688"/>
    <lineage>
        <taxon>Bacteria</taxon>
        <taxon>Pseudomonadati</taxon>
        <taxon>Pseudomonadota</taxon>
        <taxon>Alphaproteobacteria</taxon>
        <taxon>Caulobacterales</taxon>
        <taxon>Caulobacteraceae</taxon>
        <taxon>Caulobacter</taxon>
    </lineage>
</organism>
<protein>
    <submittedName>
        <fullName evidence="2">Alpha/beta hydrolase</fullName>
    </submittedName>
</protein>
<proteinExistence type="predicted"/>
<keyword evidence="3" id="KW-1185">Reference proteome</keyword>
<dbReference type="EMBL" id="CP096040">
    <property type="protein sequence ID" value="USQ96814.1"/>
    <property type="molecule type" value="Genomic_DNA"/>
</dbReference>
<reference evidence="2 3" key="1">
    <citation type="submission" date="2022-04" db="EMBL/GenBank/DDBJ databases">
        <title>Genome sequence of soybean root-associated Caulobacter segnis RL271.</title>
        <authorList>
            <person name="Longley R."/>
            <person name="Bonito G."/>
            <person name="Trigodet F."/>
            <person name="Crosson S."/>
            <person name="Fiebig A."/>
        </authorList>
    </citation>
    <scope>NUCLEOTIDE SEQUENCE [LARGE SCALE GENOMIC DNA]</scope>
    <source>
        <strain evidence="2 3">RL271</strain>
    </source>
</reference>
<evidence type="ECO:0000313" key="2">
    <source>
        <dbReference type="EMBL" id="USQ96814.1"/>
    </source>
</evidence>
<name>A0ABY4ZW03_9CAUL</name>